<evidence type="ECO:0000256" key="3">
    <source>
        <dbReference type="PIRSR" id="PIRSR607837-1"/>
    </source>
</evidence>
<dbReference type="AlphaFoldDB" id="A0A6L8LFM0"/>
<comment type="similarity">
    <text evidence="1">Belongs to the DinB family.</text>
</comment>
<feature type="binding site" evidence="3">
    <location>
        <position position="137"/>
    </location>
    <ligand>
        <name>a divalent metal cation</name>
        <dbReference type="ChEBI" id="CHEBI:60240"/>
    </ligand>
</feature>
<dbReference type="InterPro" id="IPR007837">
    <property type="entry name" value="DinB"/>
</dbReference>
<dbReference type="InterPro" id="IPR034660">
    <property type="entry name" value="DinB/YfiT-like"/>
</dbReference>
<comment type="caution">
    <text evidence="4">The sequence shown here is derived from an EMBL/GenBank/DDBJ whole genome shotgun (WGS) entry which is preliminary data.</text>
</comment>
<evidence type="ECO:0000313" key="5">
    <source>
        <dbReference type="Proteomes" id="UP000479043"/>
    </source>
</evidence>
<feature type="binding site" evidence="3">
    <location>
        <position position="50"/>
    </location>
    <ligand>
        <name>a divalent metal cation</name>
        <dbReference type="ChEBI" id="CHEBI:60240"/>
    </ligand>
</feature>
<evidence type="ECO:0000256" key="2">
    <source>
        <dbReference type="ARBA" id="ARBA00022723"/>
    </source>
</evidence>
<dbReference type="RefSeq" id="WP_160971513.1">
    <property type="nucleotide sequence ID" value="NZ_WWEN01000001.1"/>
</dbReference>
<sequence>MIEPGYCLTMARYNAWQNGLMKTALQELDEDALRADRGAFFGSIMNTANHILWGDTLWMGRFDKGPGPELGADASIAMTPNLPAWTGERFRMDGRILRWAEQVGALELKGDLSWESVASKTAFRKPLALCAMHMFNHQTHHRGQIHAMVTAAGGEGWRTDLPYLPEEGPWL</sequence>
<dbReference type="Proteomes" id="UP000479043">
    <property type="component" value="Unassembled WGS sequence"/>
</dbReference>
<reference evidence="4 5" key="1">
    <citation type="submission" date="2020-01" db="EMBL/GenBank/DDBJ databases">
        <authorList>
            <person name="Chen S."/>
        </authorList>
    </citation>
    <scope>NUCLEOTIDE SEQUENCE [LARGE SCALE GENOMIC DNA]</scope>
    <source>
        <strain evidence="4 5">GS-10</strain>
    </source>
</reference>
<organism evidence="4 5">
    <name type="scientific">Thalassovita mangrovi</name>
    <dbReference type="NCBI Taxonomy" id="2692236"/>
    <lineage>
        <taxon>Bacteria</taxon>
        <taxon>Pseudomonadati</taxon>
        <taxon>Pseudomonadota</taxon>
        <taxon>Alphaproteobacteria</taxon>
        <taxon>Rhodobacterales</taxon>
        <taxon>Roseobacteraceae</taxon>
        <taxon>Thalassovita</taxon>
    </lineage>
</organism>
<dbReference type="Gene3D" id="1.20.120.450">
    <property type="entry name" value="dinb family like domain"/>
    <property type="match status" value="1"/>
</dbReference>
<dbReference type="GO" id="GO:0046872">
    <property type="term" value="F:metal ion binding"/>
    <property type="evidence" value="ECO:0007669"/>
    <property type="project" value="UniProtKB-KW"/>
</dbReference>
<feature type="binding site" evidence="3">
    <location>
        <position position="141"/>
    </location>
    <ligand>
        <name>a divalent metal cation</name>
        <dbReference type="ChEBI" id="CHEBI:60240"/>
    </ligand>
</feature>
<name>A0A6L8LFM0_9RHOB</name>
<dbReference type="Pfam" id="PF05163">
    <property type="entry name" value="DinB"/>
    <property type="match status" value="1"/>
</dbReference>
<accession>A0A6L8LFM0</accession>
<evidence type="ECO:0000256" key="1">
    <source>
        <dbReference type="ARBA" id="ARBA00008635"/>
    </source>
</evidence>
<keyword evidence="2 3" id="KW-0479">Metal-binding</keyword>
<gene>
    <name evidence="4" type="ORF">GR167_00650</name>
</gene>
<proteinExistence type="inferred from homology"/>
<dbReference type="PANTHER" id="PTHR37302">
    <property type="entry name" value="SLR1116 PROTEIN"/>
    <property type="match status" value="1"/>
</dbReference>
<dbReference type="SUPFAM" id="SSF109854">
    <property type="entry name" value="DinB/YfiT-like putative metalloenzymes"/>
    <property type="match status" value="1"/>
</dbReference>
<keyword evidence="5" id="KW-1185">Reference proteome</keyword>
<dbReference type="EMBL" id="WWEN01000001">
    <property type="protein sequence ID" value="MYM53796.1"/>
    <property type="molecule type" value="Genomic_DNA"/>
</dbReference>
<dbReference type="PANTHER" id="PTHR37302:SF1">
    <property type="entry name" value="PROTEIN DINB"/>
    <property type="match status" value="1"/>
</dbReference>
<protein>
    <submittedName>
        <fullName evidence="4">Damage-inducible protein DinB</fullName>
    </submittedName>
</protein>
<evidence type="ECO:0000313" key="4">
    <source>
        <dbReference type="EMBL" id="MYM53796.1"/>
    </source>
</evidence>